<keyword evidence="6" id="KW-1185">Reference proteome</keyword>
<feature type="transmembrane region" description="Helical" evidence="2">
    <location>
        <begin position="475"/>
        <end position="496"/>
    </location>
</feature>
<dbReference type="Pfam" id="PF20581">
    <property type="entry name" value="DUF6785"/>
    <property type="match status" value="2"/>
</dbReference>
<feature type="transmembrane region" description="Helical" evidence="2">
    <location>
        <begin position="601"/>
        <end position="634"/>
    </location>
</feature>
<dbReference type="InterPro" id="IPR046712">
    <property type="entry name" value="DUF6785"/>
</dbReference>
<feature type="transmembrane region" description="Helical" evidence="2">
    <location>
        <begin position="662"/>
        <end position="684"/>
    </location>
</feature>
<keyword evidence="1" id="KW-0175">Coiled coil</keyword>
<dbReference type="Proteomes" id="UP001575105">
    <property type="component" value="Unassembled WGS sequence"/>
</dbReference>
<keyword evidence="2" id="KW-0812">Transmembrane</keyword>
<feature type="transmembrane region" description="Helical" evidence="2">
    <location>
        <begin position="570"/>
        <end position="589"/>
    </location>
</feature>
<feature type="transmembrane region" description="Helical" evidence="2">
    <location>
        <begin position="335"/>
        <end position="356"/>
    </location>
</feature>
<feature type="transmembrane region" description="Helical" evidence="2">
    <location>
        <begin position="68"/>
        <end position="89"/>
    </location>
</feature>
<reference evidence="5 6" key="1">
    <citation type="submission" date="2024-08" db="EMBL/GenBank/DDBJ databases">
        <title>Whole-genome sequencing of halo(alkali)philic microorganisms from hypersaline lakes.</title>
        <authorList>
            <person name="Sorokin D.Y."/>
            <person name="Merkel A.Y."/>
            <person name="Messina E."/>
            <person name="Yakimov M."/>
        </authorList>
    </citation>
    <scope>NUCLEOTIDE SEQUENCE [LARGE SCALE GENOMIC DNA]</scope>
    <source>
        <strain evidence="5 6">AB-hyl4</strain>
    </source>
</reference>
<dbReference type="InterPro" id="IPR046711">
    <property type="entry name" value="DUF6784"/>
</dbReference>
<feature type="domain" description="DUF6785" evidence="4">
    <location>
        <begin position="2"/>
        <end position="112"/>
    </location>
</feature>
<dbReference type="Pfam" id="PF20580">
    <property type="entry name" value="DUF6784"/>
    <property type="match status" value="1"/>
</dbReference>
<feature type="domain" description="DUF6784" evidence="3">
    <location>
        <begin position="746"/>
        <end position="834"/>
    </location>
</feature>
<proteinExistence type="predicted"/>
<feature type="transmembrane region" description="Helical" evidence="2">
    <location>
        <begin position="780"/>
        <end position="799"/>
    </location>
</feature>
<evidence type="ECO:0000313" key="6">
    <source>
        <dbReference type="Proteomes" id="UP001575105"/>
    </source>
</evidence>
<evidence type="ECO:0000313" key="5">
    <source>
        <dbReference type="EMBL" id="MFA9480340.1"/>
    </source>
</evidence>
<sequence length="852" mass="92508">MTVRAVLTGLLLGWLISATTYFNDFVISQTMLIGNFLPISVFGVAMLLLLIINPLLGSVSAKLPLRPAELAILVAVALAACGWPGSGFYRGIATTTALPAHWLQTNSGWRAAEVMSYVPGGSPHVAPGQVRDWSALAARLHEADPDSDAGRVAERFSAMSRRHLAELATSDRATLSDARPVMRAINQELIDPIPIADGAAIWQQVQQLGPIAAQALERAEARQSRIDDWQAEHAALREQIEAADDSDAAAALESDRRSAQRQSEILERERDHWYRHANRAVLAELFDDLLLPAPEGSGVLAAQGRVDPDVVSDLMQGRGDFSIRQVPWGSWTPVLFTWGGLAMLIGLASLALAVIVHPQWSRRELLPYPVARFVEEISRRDEKSLLPRLLSNSLFWYGFAALLALHLVNGLHAWFDQVPAIPRQFDFTAMRELFPNASRVPGSTAYFLPTVYPSVIAFAFFLTFAVSFSLGVSQLLFLMLGAVMIAQGLSFSQSVITAEQGNLLRFGAYGGIALMIAYTGRRYYLNVLTSSVGLPRRKDTPMSSVWAARLLAVCLVGAVLLLAQAGLAPVLAAVFVLLVMMMMLVLSRIVAETGAFFLQPWWMPVAVMTALFGIEAIGPTAFIVLAIASIVIVGDPREALMPYLTNALQIGERSANTRPTRVAPWLAIMVVTGFVVAGVATFTLQYQHGVAGVDTWTNRNLPSMPFGQLNHYLAEMNAYDTLTEATTAQGLERLSMVQPMSGAVPWTILGLVLVVTTAAARLRLPWWPLHPVAFLVWGSYPIQMFAASFLLGCLVKVAIVKFAGTAGYSRLVPLMVGVIAGELSAGLLWMIVGGTYYGFTGITPARYAIFPG</sequence>
<feature type="transmembrane region" description="Helical" evidence="2">
    <location>
        <begin position="811"/>
        <end position="832"/>
    </location>
</feature>
<dbReference type="RefSeq" id="WP_425347261.1">
    <property type="nucleotide sequence ID" value="NZ_JBGUBD010000019.1"/>
</dbReference>
<keyword evidence="2" id="KW-0472">Membrane</keyword>
<protein>
    <submittedName>
        <fullName evidence="5">DUF6785 family protein</fullName>
    </submittedName>
</protein>
<organism evidence="5 6">
    <name type="scientific">Natronomicrosphaera hydrolytica</name>
    <dbReference type="NCBI Taxonomy" id="3242702"/>
    <lineage>
        <taxon>Bacteria</taxon>
        <taxon>Pseudomonadati</taxon>
        <taxon>Planctomycetota</taxon>
        <taxon>Phycisphaerae</taxon>
        <taxon>Phycisphaerales</taxon>
        <taxon>Phycisphaeraceae</taxon>
        <taxon>Natronomicrosphaera</taxon>
    </lineage>
</organism>
<accession>A0ABV4UB00</accession>
<feature type="transmembrane region" description="Helical" evidence="2">
    <location>
        <begin position="508"/>
        <end position="525"/>
    </location>
</feature>
<feature type="domain" description="DUF6785" evidence="4">
    <location>
        <begin position="306"/>
        <end position="689"/>
    </location>
</feature>
<feature type="transmembrane region" description="Helical" evidence="2">
    <location>
        <begin position="36"/>
        <end position="56"/>
    </location>
</feature>
<evidence type="ECO:0000256" key="1">
    <source>
        <dbReference type="SAM" id="Coils"/>
    </source>
</evidence>
<feature type="transmembrane region" description="Helical" evidence="2">
    <location>
        <begin position="394"/>
        <end position="415"/>
    </location>
</feature>
<feature type="coiled-coil region" evidence="1">
    <location>
        <begin position="212"/>
        <end position="269"/>
    </location>
</feature>
<gene>
    <name evidence="5" type="ORF">ACERK3_18880</name>
</gene>
<keyword evidence="2" id="KW-1133">Transmembrane helix</keyword>
<feature type="transmembrane region" description="Helical" evidence="2">
    <location>
        <begin position="743"/>
        <end position="760"/>
    </location>
</feature>
<feature type="transmembrane region" description="Helical" evidence="2">
    <location>
        <begin position="446"/>
        <end position="468"/>
    </location>
</feature>
<dbReference type="EMBL" id="JBGUBD010000019">
    <property type="protein sequence ID" value="MFA9480340.1"/>
    <property type="molecule type" value="Genomic_DNA"/>
</dbReference>
<evidence type="ECO:0000259" key="3">
    <source>
        <dbReference type="Pfam" id="PF20580"/>
    </source>
</evidence>
<feature type="transmembrane region" description="Helical" evidence="2">
    <location>
        <begin position="546"/>
        <end position="564"/>
    </location>
</feature>
<name>A0ABV4UB00_9BACT</name>
<evidence type="ECO:0000256" key="2">
    <source>
        <dbReference type="SAM" id="Phobius"/>
    </source>
</evidence>
<comment type="caution">
    <text evidence="5">The sequence shown here is derived from an EMBL/GenBank/DDBJ whole genome shotgun (WGS) entry which is preliminary data.</text>
</comment>
<evidence type="ECO:0000259" key="4">
    <source>
        <dbReference type="Pfam" id="PF20581"/>
    </source>
</evidence>